<name>A0A3D8J663_9HELI</name>
<dbReference type="SUPFAM" id="SSF89392">
    <property type="entry name" value="Prokaryotic lipoproteins and lipoprotein localization factors"/>
    <property type="match status" value="1"/>
</dbReference>
<keyword evidence="3" id="KW-1185">Reference proteome</keyword>
<dbReference type="EMBL" id="NXLW01000004">
    <property type="protein sequence ID" value="RDU72948.1"/>
    <property type="molecule type" value="Genomic_DNA"/>
</dbReference>
<keyword evidence="1" id="KW-0732">Signal</keyword>
<comment type="caution">
    <text evidence="2">The sequence shown here is derived from an EMBL/GenBank/DDBJ whole genome shotgun (WGS) entry which is preliminary data.</text>
</comment>
<dbReference type="AlphaFoldDB" id="A0A3D8J663"/>
<dbReference type="InterPro" id="IPR004564">
    <property type="entry name" value="OM_lipoprot_carrier_LolA-like"/>
</dbReference>
<proteinExistence type="predicted"/>
<dbReference type="InterPro" id="IPR029046">
    <property type="entry name" value="LolA/LolB/LppX"/>
</dbReference>
<protein>
    <recommendedName>
        <fullName evidence="4">Outer membrane lipoprotein chaperone LolA</fullName>
    </recommendedName>
</protein>
<dbReference type="CDD" id="cd16325">
    <property type="entry name" value="LolA"/>
    <property type="match status" value="1"/>
</dbReference>
<accession>A0A3D8J663</accession>
<gene>
    <name evidence="2" type="ORF">CQA66_03460</name>
</gene>
<evidence type="ECO:0000313" key="3">
    <source>
        <dbReference type="Proteomes" id="UP000256424"/>
    </source>
</evidence>
<dbReference type="OrthoDB" id="5339202at2"/>
<dbReference type="PANTHER" id="PTHR35869:SF1">
    <property type="entry name" value="OUTER-MEMBRANE LIPOPROTEIN CARRIER PROTEIN"/>
    <property type="match status" value="1"/>
</dbReference>
<dbReference type="Proteomes" id="UP000256424">
    <property type="component" value="Unassembled WGS sequence"/>
</dbReference>
<dbReference type="Pfam" id="PF03548">
    <property type="entry name" value="LolA"/>
    <property type="match status" value="1"/>
</dbReference>
<reference evidence="2 3" key="1">
    <citation type="submission" date="2018-04" db="EMBL/GenBank/DDBJ databases">
        <title>Novel Campyloabacter and Helicobacter Species and Strains.</title>
        <authorList>
            <person name="Mannion A.J."/>
            <person name="Shen Z."/>
            <person name="Fox J.G."/>
        </authorList>
    </citation>
    <scope>NUCLEOTIDE SEQUENCE [LARGE SCALE GENOMIC DNA]</scope>
    <source>
        <strain evidence="2 3">MIT 97-5075</strain>
    </source>
</reference>
<dbReference type="NCBIfam" id="NF000663">
    <property type="entry name" value="PRK00031.2-1"/>
    <property type="match status" value="1"/>
</dbReference>
<evidence type="ECO:0000256" key="1">
    <source>
        <dbReference type="ARBA" id="ARBA00022729"/>
    </source>
</evidence>
<evidence type="ECO:0000313" key="2">
    <source>
        <dbReference type="EMBL" id="RDU72948.1"/>
    </source>
</evidence>
<dbReference type="PANTHER" id="PTHR35869">
    <property type="entry name" value="OUTER-MEMBRANE LIPOPROTEIN CARRIER PROTEIN"/>
    <property type="match status" value="1"/>
</dbReference>
<dbReference type="Gene3D" id="2.50.20.10">
    <property type="entry name" value="Lipoprotein localisation LolA/LolB/LppX"/>
    <property type="match status" value="2"/>
</dbReference>
<dbReference type="RefSeq" id="WP_104763095.1">
    <property type="nucleotide sequence ID" value="NZ_FZPM01000013.1"/>
</dbReference>
<sequence length="182" mass="21097">MREILPLHKIIVITLFLCCFALGNDTGWLNIESLKANFRQEIKGERGATPAIYQGRFYAKENKVKWEYIMPLKKEVYLEKDTAFVYEPNLKQVTIGKLKENVDFIHILKMVKKNTKGEYEATIADTKYTLIAKDSKPYLLSYKDNLDNEISITFTDVEINPVIDSQVFLLQPPDDVEYIDAH</sequence>
<evidence type="ECO:0008006" key="4">
    <source>
        <dbReference type="Google" id="ProtNLM"/>
    </source>
</evidence>
<organism evidence="2 3">
    <name type="scientific">Helicobacter aurati</name>
    <dbReference type="NCBI Taxonomy" id="137778"/>
    <lineage>
        <taxon>Bacteria</taxon>
        <taxon>Pseudomonadati</taxon>
        <taxon>Campylobacterota</taxon>
        <taxon>Epsilonproteobacteria</taxon>
        <taxon>Campylobacterales</taxon>
        <taxon>Helicobacteraceae</taxon>
        <taxon>Helicobacter</taxon>
    </lineage>
</organism>